<comment type="caution">
    <text evidence="1">The sequence shown here is derived from an EMBL/GenBank/DDBJ whole genome shotgun (WGS) entry which is preliminary data.</text>
</comment>
<protein>
    <submittedName>
        <fullName evidence="1">Uncharacterized protein</fullName>
    </submittedName>
</protein>
<evidence type="ECO:0000313" key="2">
    <source>
        <dbReference type="Proteomes" id="UP001595733"/>
    </source>
</evidence>
<dbReference type="RefSeq" id="WP_378140485.1">
    <property type="nucleotide sequence ID" value="NZ_JBHSEF010000010.1"/>
</dbReference>
<organism evidence="1 2">
    <name type="scientific">Chryseomicrobium palamuruense</name>
    <dbReference type="NCBI Taxonomy" id="682973"/>
    <lineage>
        <taxon>Bacteria</taxon>
        <taxon>Bacillati</taxon>
        <taxon>Bacillota</taxon>
        <taxon>Bacilli</taxon>
        <taxon>Bacillales</taxon>
        <taxon>Caryophanaceae</taxon>
        <taxon>Chryseomicrobium</taxon>
    </lineage>
</organism>
<gene>
    <name evidence="1" type="ORF">ACFO0S_04075</name>
</gene>
<accession>A0ABV8UT79</accession>
<dbReference type="EMBL" id="JBHSEF010000010">
    <property type="protein sequence ID" value="MFC4354249.1"/>
    <property type="molecule type" value="Genomic_DNA"/>
</dbReference>
<keyword evidence="2" id="KW-1185">Reference proteome</keyword>
<name>A0ABV8UT79_9BACL</name>
<proteinExistence type="predicted"/>
<evidence type="ECO:0000313" key="1">
    <source>
        <dbReference type="EMBL" id="MFC4354249.1"/>
    </source>
</evidence>
<reference evidence="2" key="1">
    <citation type="journal article" date="2019" name="Int. J. Syst. Evol. Microbiol.">
        <title>The Global Catalogue of Microorganisms (GCM) 10K type strain sequencing project: providing services to taxonomists for standard genome sequencing and annotation.</title>
        <authorList>
            <consortium name="The Broad Institute Genomics Platform"/>
            <consortium name="The Broad Institute Genome Sequencing Center for Infectious Disease"/>
            <person name="Wu L."/>
            <person name="Ma J."/>
        </authorList>
    </citation>
    <scope>NUCLEOTIDE SEQUENCE [LARGE SCALE GENOMIC DNA]</scope>
    <source>
        <strain evidence="2">CCUG 50353</strain>
    </source>
</reference>
<sequence>MEIIEILLDHDLLKFSREDLLDGEVFSKNMRDARLLETRYLSQEFETGQKVEVIRVLDSPKERYHIQHPYDEKIEGDIIGCYTRPEIEILLIIAEGHYSQFKKTHLKPNEYCKQYIPKFIPRKVKIKIKGFITSYFSNPQTLVQTLQFYHQIRANKNELTIYSLLK</sequence>
<dbReference type="Proteomes" id="UP001595733">
    <property type="component" value="Unassembled WGS sequence"/>
</dbReference>